<reference evidence="2 3" key="1">
    <citation type="journal article" date="2016" name="Nat. Commun.">
        <title>Thousands of microbial genomes shed light on interconnected biogeochemical processes in an aquifer system.</title>
        <authorList>
            <person name="Anantharaman K."/>
            <person name="Brown C.T."/>
            <person name="Hug L.A."/>
            <person name="Sharon I."/>
            <person name="Castelle C.J."/>
            <person name="Probst A.J."/>
            <person name="Thomas B.C."/>
            <person name="Singh A."/>
            <person name="Wilkins M.J."/>
            <person name="Karaoz U."/>
            <person name="Brodie E.L."/>
            <person name="Williams K.H."/>
            <person name="Hubbard S.S."/>
            <person name="Banfield J.F."/>
        </authorList>
    </citation>
    <scope>NUCLEOTIDE SEQUENCE [LARGE SCALE GENOMIC DNA]</scope>
</reference>
<dbReference type="PANTHER" id="PTHR34293">
    <property type="entry name" value="HTH-TYPE TRANSCRIPTIONAL REGULATOR TRMBL2"/>
    <property type="match status" value="1"/>
</dbReference>
<dbReference type="AlphaFoldDB" id="A0A1F5TN50"/>
<feature type="domain" description="Transcription regulator TrmB N-terminal" evidence="1">
    <location>
        <begin position="9"/>
        <end position="70"/>
    </location>
</feature>
<evidence type="ECO:0000259" key="1">
    <source>
        <dbReference type="Pfam" id="PF01978"/>
    </source>
</evidence>
<accession>A0A1F5TN50</accession>
<dbReference type="InterPro" id="IPR036390">
    <property type="entry name" value="WH_DNA-bd_sf"/>
</dbReference>
<dbReference type="Proteomes" id="UP000177579">
    <property type="component" value="Unassembled WGS sequence"/>
</dbReference>
<evidence type="ECO:0000313" key="3">
    <source>
        <dbReference type="Proteomes" id="UP000177579"/>
    </source>
</evidence>
<dbReference type="Gene3D" id="1.10.10.10">
    <property type="entry name" value="Winged helix-like DNA-binding domain superfamily/Winged helix DNA-binding domain"/>
    <property type="match status" value="1"/>
</dbReference>
<name>A0A1F5TN50_9BACT</name>
<dbReference type="InterPro" id="IPR051797">
    <property type="entry name" value="TrmB-like"/>
</dbReference>
<gene>
    <name evidence="2" type="ORF">A2531_04570</name>
</gene>
<dbReference type="InterPro" id="IPR036388">
    <property type="entry name" value="WH-like_DNA-bd_sf"/>
</dbReference>
<comment type="caution">
    <text evidence="2">The sequence shown here is derived from an EMBL/GenBank/DDBJ whole genome shotgun (WGS) entry which is preliminary data.</text>
</comment>
<sequence>MNKEIEKNLQELDFRPNEIKVYLALTKLGEARASIIAKKADLPRTTTISILDKLYEENFLTLHQYKGVRYYWIESPQVISEIFKNKMNYAKDLSLILGDLYHSDSSFPTARVIDTKNGIKNYIEKTILSLEKKSIIYTMDTPNIGNYEKVFSESIIRNLNLLKKKKQIQTKTLVPHNTLKDIKTEKLTTQNIEIRELPKEINFFSSMWIINNSLVHFSAFPLFLTVINHKKITEGIKNIYNFLWNISNIRH</sequence>
<proteinExistence type="predicted"/>
<dbReference type="PANTHER" id="PTHR34293:SF1">
    <property type="entry name" value="HTH-TYPE TRANSCRIPTIONAL REGULATOR TRMBL2"/>
    <property type="match status" value="1"/>
</dbReference>
<evidence type="ECO:0000313" key="2">
    <source>
        <dbReference type="EMBL" id="OGF40277.1"/>
    </source>
</evidence>
<protein>
    <recommendedName>
        <fullName evidence="1">Transcription regulator TrmB N-terminal domain-containing protein</fullName>
    </recommendedName>
</protein>
<organism evidence="2 3">
    <name type="scientific">Candidatus Falkowbacteria bacterium RIFOXYD2_FULL_34_120</name>
    <dbReference type="NCBI Taxonomy" id="1798007"/>
    <lineage>
        <taxon>Bacteria</taxon>
        <taxon>Candidatus Falkowiibacteriota</taxon>
    </lineage>
</organism>
<dbReference type="EMBL" id="MFGO01000032">
    <property type="protein sequence ID" value="OGF40277.1"/>
    <property type="molecule type" value="Genomic_DNA"/>
</dbReference>
<dbReference type="Pfam" id="PF01978">
    <property type="entry name" value="TrmB"/>
    <property type="match status" value="1"/>
</dbReference>
<dbReference type="InterPro" id="IPR002831">
    <property type="entry name" value="Tscrpt_reg_TrmB_N"/>
</dbReference>
<dbReference type="SUPFAM" id="SSF46785">
    <property type="entry name" value="Winged helix' DNA-binding domain"/>
    <property type="match status" value="1"/>
</dbReference>